<dbReference type="Proteomes" id="UP000295493">
    <property type="component" value="Unassembled WGS sequence"/>
</dbReference>
<evidence type="ECO:0000259" key="6">
    <source>
        <dbReference type="PROSITE" id="PS50995"/>
    </source>
</evidence>
<accession>A0A4R6FPM0</accession>
<keyword evidence="2" id="KW-0963">Cytoplasm</keyword>
<evidence type="ECO:0000256" key="4">
    <source>
        <dbReference type="ARBA" id="ARBA00023125"/>
    </source>
</evidence>
<dbReference type="Gene3D" id="1.10.10.10">
    <property type="entry name" value="Winged helix-like DNA-binding domain superfamily/Winged helix DNA-binding domain"/>
    <property type="match status" value="1"/>
</dbReference>
<evidence type="ECO:0000256" key="1">
    <source>
        <dbReference type="ARBA" id="ARBA00004496"/>
    </source>
</evidence>
<comment type="caution">
    <text evidence="7">The sequence shown here is derived from an EMBL/GenBank/DDBJ whole genome shotgun (WGS) entry which is preliminary data.</text>
</comment>
<dbReference type="GO" id="GO:0003700">
    <property type="term" value="F:DNA-binding transcription factor activity"/>
    <property type="evidence" value="ECO:0007669"/>
    <property type="project" value="InterPro"/>
</dbReference>
<evidence type="ECO:0000313" key="7">
    <source>
        <dbReference type="EMBL" id="TDN83609.1"/>
    </source>
</evidence>
<dbReference type="InterPro" id="IPR000835">
    <property type="entry name" value="HTH_MarR-typ"/>
</dbReference>
<dbReference type="InterPro" id="IPR039422">
    <property type="entry name" value="MarR/SlyA-like"/>
</dbReference>
<feature type="domain" description="HTH marR-type" evidence="6">
    <location>
        <begin position="16"/>
        <end position="146"/>
    </location>
</feature>
<dbReference type="PRINTS" id="PR00598">
    <property type="entry name" value="HTHMARR"/>
</dbReference>
<keyword evidence="3" id="KW-0805">Transcription regulation</keyword>
<reference evidence="7 8" key="1">
    <citation type="submission" date="2019-03" db="EMBL/GenBank/DDBJ databases">
        <title>Genomic Encyclopedia of Type Strains, Phase IV (KMG-IV): sequencing the most valuable type-strain genomes for metagenomic binning, comparative biology and taxonomic classification.</title>
        <authorList>
            <person name="Goeker M."/>
        </authorList>
    </citation>
    <scope>NUCLEOTIDE SEQUENCE [LARGE SCALE GENOMIC DNA]</scope>
    <source>
        <strain evidence="7 8">DSM 25059</strain>
    </source>
</reference>
<protein>
    <submittedName>
        <fullName evidence="7">MarR family transcriptional regulator</fullName>
    </submittedName>
</protein>
<dbReference type="PROSITE" id="PS50995">
    <property type="entry name" value="HTH_MARR_2"/>
    <property type="match status" value="1"/>
</dbReference>
<dbReference type="GO" id="GO:0005737">
    <property type="term" value="C:cytoplasm"/>
    <property type="evidence" value="ECO:0007669"/>
    <property type="project" value="UniProtKB-SubCell"/>
</dbReference>
<comment type="subcellular location">
    <subcellularLocation>
        <location evidence="1">Cytoplasm</location>
    </subcellularLocation>
</comment>
<evidence type="ECO:0000256" key="2">
    <source>
        <dbReference type="ARBA" id="ARBA00022490"/>
    </source>
</evidence>
<dbReference type="SMART" id="SM00347">
    <property type="entry name" value="HTH_MARR"/>
    <property type="match status" value="1"/>
</dbReference>
<dbReference type="EMBL" id="SNWD01000004">
    <property type="protein sequence ID" value="TDN83609.1"/>
    <property type="molecule type" value="Genomic_DNA"/>
</dbReference>
<proteinExistence type="predicted"/>
<dbReference type="GO" id="GO:0006950">
    <property type="term" value="P:response to stress"/>
    <property type="evidence" value="ECO:0007669"/>
    <property type="project" value="TreeGrafter"/>
</dbReference>
<organism evidence="7 8">
    <name type="scientific">Stakelama pacifica</name>
    <dbReference type="NCBI Taxonomy" id="517720"/>
    <lineage>
        <taxon>Bacteria</taxon>
        <taxon>Pseudomonadati</taxon>
        <taxon>Pseudomonadota</taxon>
        <taxon>Alphaproteobacteria</taxon>
        <taxon>Sphingomonadales</taxon>
        <taxon>Sphingomonadaceae</taxon>
        <taxon>Stakelama</taxon>
    </lineage>
</organism>
<dbReference type="InterPro" id="IPR055166">
    <property type="entry name" value="Transc_reg_Sar_Rot_HTH"/>
</dbReference>
<sequence length="154" mass="17372">METAEPDLSAELLALDNQLCFAVYSANHAITRMYKPLLDRLGVTYPQYLVLLVLWERDSVRVGEIGERLMLETNTLTPLLKRLETLGLVDRQRSPQDERRVIVSLTDKGRNLRGEAARLPERVFAASGCSVPEVQELRGALVALRDRLRARSGE</sequence>
<dbReference type="AlphaFoldDB" id="A0A4R6FPM0"/>
<dbReference type="OrthoDB" id="9806864at2"/>
<dbReference type="InterPro" id="IPR036388">
    <property type="entry name" value="WH-like_DNA-bd_sf"/>
</dbReference>
<evidence type="ECO:0000256" key="5">
    <source>
        <dbReference type="ARBA" id="ARBA00023163"/>
    </source>
</evidence>
<dbReference type="PANTHER" id="PTHR33164:SF5">
    <property type="entry name" value="ORGANIC HYDROPEROXIDE RESISTANCE TRANSCRIPTIONAL REGULATOR"/>
    <property type="match status" value="1"/>
</dbReference>
<keyword evidence="8" id="KW-1185">Reference proteome</keyword>
<dbReference type="InterPro" id="IPR036390">
    <property type="entry name" value="WH_DNA-bd_sf"/>
</dbReference>
<keyword evidence="4" id="KW-0238">DNA-binding</keyword>
<name>A0A4R6FPM0_9SPHN</name>
<evidence type="ECO:0000256" key="3">
    <source>
        <dbReference type="ARBA" id="ARBA00023015"/>
    </source>
</evidence>
<keyword evidence="5" id="KW-0804">Transcription</keyword>
<dbReference type="GO" id="GO:0003677">
    <property type="term" value="F:DNA binding"/>
    <property type="evidence" value="ECO:0007669"/>
    <property type="project" value="UniProtKB-KW"/>
</dbReference>
<dbReference type="Pfam" id="PF22381">
    <property type="entry name" value="Staph_reg_Sar_Rot"/>
    <property type="match status" value="1"/>
</dbReference>
<gene>
    <name evidence="7" type="ORF">EV664_10493</name>
</gene>
<dbReference type="SUPFAM" id="SSF46785">
    <property type="entry name" value="Winged helix' DNA-binding domain"/>
    <property type="match status" value="1"/>
</dbReference>
<dbReference type="RefSeq" id="WP_133495163.1">
    <property type="nucleotide sequence ID" value="NZ_BMLU01000004.1"/>
</dbReference>
<dbReference type="FunFam" id="1.10.10.10:FF:000163">
    <property type="entry name" value="MarR family transcriptional regulator"/>
    <property type="match status" value="1"/>
</dbReference>
<dbReference type="PANTHER" id="PTHR33164">
    <property type="entry name" value="TRANSCRIPTIONAL REGULATOR, MARR FAMILY"/>
    <property type="match status" value="1"/>
</dbReference>
<evidence type="ECO:0000313" key="8">
    <source>
        <dbReference type="Proteomes" id="UP000295493"/>
    </source>
</evidence>